<proteinExistence type="predicted"/>
<feature type="compositionally biased region" description="Polar residues" evidence="2">
    <location>
        <begin position="200"/>
        <end position="224"/>
    </location>
</feature>
<organism evidence="3 4">
    <name type="scientific">Trypanosoma theileri</name>
    <dbReference type="NCBI Taxonomy" id="67003"/>
    <lineage>
        <taxon>Eukaryota</taxon>
        <taxon>Discoba</taxon>
        <taxon>Euglenozoa</taxon>
        <taxon>Kinetoplastea</taxon>
        <taxon>Metakinetoplastina</taxon>
        <taxon>Trypanosomatida</taxon>
        <taxon>Trypanosomatidae</taxon>
        <taxon>Trypanosoma</taxon>
    </lineage>
</organism>
<dbReference type="RefSeq" id="XP_028886632.1">
    <property type="nucleotide sequence ID" value="XM_029022086.1"/>
</dbReference>
<dbReference type="Proteomes" id="UP000192257">
    <property type="component" value="Unassembled WGS sequence"/>
</dbReference>
<keyword evidence="1" id="KW-0175">Coiled coil</keyword>
<dbReference type="EMBL" id="NBCO01000003">
    <property type="protein sequence ID" value="ORC92566.1"/>
    <property type="molecule type" value="Genomic_DNA"/>
</dbReference>
<name>A0A1X0P6L0_9TRYP</name>
<dbReference type="GeneID" id="39981866"/>
<keyword evidence="3" id="KW-0687">Ribonucleoprotein</keyword>
<comment type="caution">
    <text evidence="3">The sequence shown here is derived from an EMBL/GenBank/DDBJ whole genome shotgun (WGS) entry which is preliminary data.</text>
</comment>
<evidence type="ECO:0000313" key="3">
    <source>
        <dbReference type="EMBL" id="ORC92566.1"/>
    </source>
</evidence>
<dbReference type="PANTHER" id="PTHR10552:SF10">
    <property type="entry name" value="U2 SMALL NUCLEAR RIBONUCLEOPROTEIN 40K"/>
    <property type="match status" value="1"/>
</dbReference>
<dbReference type="AlphaFoldDB" id="A0A1X0P6L0"/>
<dbReference type="PANTHER" id="PTHR10552">
    <property type="entry name" value="U2 SMALL NUCLEAR RIBONUCLEOPROTEIN A"/>
    <property type="match status" value="1"/>
</dbReference>
<dbReference type="Gene3D" id="3.80.10.10">
    <property type="entry name" value="Ribonuclease Inhibitor"/>
    <property type="match status" value="1"/>
</dbReference>
<dbReference type="Pfam" id="PF14580">
    <property type="entry name" value="LRR_9"/>
    <property type="match status" value="2"/>
</dbReference>
<evidence type="ECO:0000256" key="1">
    <source>
        <dbReference type="SAM" id="Coils"/>
    </source>
</evidence>
<dbReference type="SUPFAM" id="SSF52058">
    <property type="entry name" value="L domain-like"/>
    <property type="match status" value="1"/>
</dbReference>
<dbReference type="GO" id="GO:0000398">
    <property type="term" value="P:mRNA splicing, via spliceosome"/>
    <property type="evidence" value="ECO:0007669"/>
    <property type="project" value="InterPro"/>
</dbReference>
<dbReference type="InterPro" id="IPR044640">
    <property type="entry name" value="RU2A"/>
</dbReference>
<dbReference type="InterPro" id="IPR032675">
    <property type="entry name" value="LRR_dom_sf"/>
</dbReference>
<feature type="coiled-coil region" evidence="1">
    <location>
        <begin position="294"/>
        <end position="337"/>
    </location>
</feature>
<dbReference type="VEuPathDB" id="TriTrypDB:TM35_000033190"/>
<accession>A0A1X0P6L0</accession>
<protein>
    <submittedName>
        <fullName evidence="3">Putative U2 small nuclear ribonucleoprotein 40K</fullName>
    </submittedName>
</protein>
<reference evidence="3 4" key="1">
    <citation type="submission" date="2017-03" db="EMBL/GenBank/DDBJ databases">
        <title>An alternative strategy for trypanosome survival in the mammalian bloodstream revealed through genome and transcriptome analysis of the ubiquitous bovine parasite Trypanosoma (Megatrypanum) theileri.</title>
        <authorList>
            <person name="Kelly S."/>
            <person name="Ivens A."/>
            <person name="Mott A."/>
            <person name="O'Neill E."/>
            <person name="Emms D."/>
            <person name="Macleod O."/>
            <person name="Voorheis P."/>
            <person name="Matthews J."/>
            <person name="Matthews K."/>
            <person name="Carrington M."/>
        </authorList>
    </citation>
    <scope>NUCLEOTIDE SEQUENCE [LARGE SCALE GENOMIC DNA]</scope>
    <source>
        <strain evidence="3">Edinburgh</strain>
    </source>
</reference>
<feature type="region of interest" description="Disordered" evidence="2">
    <location>
        <begin position="196"/>
        <end position="245"/>
    </location>
</feature>
<gene>
    <name evidence="3" type="ORF">TM35_000033190</name>
</gene>
<evidence type="ECO:0000256" key="2">
    <source>
        <dbReference type="SAM" id="MobiDB-lite"/>
    </source>
</evidence>
<dbReference type="GO" id="GO:1990904">
    <property type="term" value="C:ribonucleoprotein complex"/>
    <property type="evidence" value="ECO:0007669"/>
    <property type="project" value="UniProtKB-KW"/>
</dbReference>
<dbReference type="STRING" id="67003.A0A1X0P6L0"/>
<sequence length="347" mass="38687">MRLTLDMIRRAPQFTNTLQQREIDLRGLGLTVLDEQTLLLLNDSFDVLNLSQNPLVRLEYFPSGSSSVISTGGSGTVEAMKKMMLRLQSLIVHRNRLSHVSETTCAAVLPNLRAFLADHNEFRELRDLLFLSHWRELEILSIEHNPVTVQEDGARLRAFLVYLCPKLKLINYQRVTQVDRGNVESMRSEFRKLVREWRNPGQQRHSETTNGITHGANGATTESAESGLVGEKKIRKRGREARMAAASNNTIKGDSSHITSGTHDAMSATAVTAASSQSATVHTTAHSDSICDDVDATQARLEALEAKMAAAETEEELLEVQQEIAELEAATRRQQERATKSKRTRTA</sequence>
<dbReference type="OrthoDB" id="433501at2759"/>
<evidence type="ECO:0000313" key="4">
    <source>
        <dbReference type="Proteomes" id="UP000192257"/>
    </source>
</evidence>
<keyword evidence="4" id="KW-1185">Reference proteome</keyword>
<dbReference type="GO" id="GO:0030620">
    <property type="term" value="F:U2 snRNA binding"/>
    <property type="evidence" value="ECO:0007669"/>
    <property type="project" value="InterPro"/>
</dbReference>